<keyword evidence="2" id="KW-0732">Signal</keyword>
<keyword evidence="1" id="KW-0812">Transmembrane</keyword>
<dbReference type="Pfam" id="PF14965">
    <property type="entry name" value="BRI3BP"/>
    <property type="match status" value="1"/>
</dbReference>
<dbReference type="Proteomes" id="UP000327493">
    <property type="component" value="Chromosome 2"/>
</dbReference>
<dbReference type="InterPro" id="IPR039492">
    <property type="entry name" value="TMEM109"/>
</dbReference>
<keyword evidence="1" id="KW-0472">Membrane</keyword>
<proteinExistence type="predicted"/>
<protein>
    <recommendedName>
        <fullName evidence="5">Transmembrane protein 109</fullName>
    </recommendedName>
</protein>
<dbReference type="OrthoDB" id="8818627at2759"/>
<evidence type="ECO:0000256" key="1">
    <source>
        <dbReference type="SAM" id="Phobius"/>
    </source>
</evidence>
<feature type="signal peptide" evidence="2">
    <location>
        <begin position="1"/>
        <end position="25"/>
    </location>
</feature>
<dbReference type="GO" id="GO:0042771">
    <property type="term" value="P:intrinsic apoptotic signaling pathway in response to DNA damage by p53 class mediator"/>
    <property type="evidence" value="ECO:0007669"/>
    <property type="project" value="TreeGrafter"/>
</dbReference>
<feature type="chain" id="PRO_5023866029" description="Transmembrane protein 109" evidence="2">
    <location>
        <begin position="26"/>
        <end position="224"/>
    </location>
</feature>
<feature type="transmembrane region" description="Helical" evidence="1">
    <location>
        <begin position="173"/>
        <end position="194"/>
    </location>
</feature>
<comment type="caution">
    <text evidence="3">The sequence shown here is derived from an EMBL/GenBank/DDBJ whole genome shotgun (WGS) entry which is preliminary data.</text>
</comment>
<evidence type="ECO:0000313" key="4">
    <source>
        <dbReference type="Proteomes" id="UP000327493"/>
    </source>
</evidence>
<name>A0A5J5DM37_9PERO</name>
<feature type="transmembrane region" description="Helical" evidence="1">
    <location>
        <begin position="113"/>
        <end position="137"/>
    </location>
</feature>
<feature type="transmembrane region" description="Helical" evidence="1">
    <location>
        <begin position="144"/>
        <end position="161"/>
    </location>
</feature>
<dbReference type="GO" id="GO:0071480">
    <property type="term" value="P:cellular response to gamma radiation"/>
    <property type="evidence" value="ECO:0007669"/>
    <property type="project" value="InterPro"/>
</dbReference>
<reference evidence="3 4" key="1">
    <citation type="submission" date="2019-08" db="EMBL/GenBank/DDBJ databases">
        <title>A chromosome-level genome assembly, high-density linkage maps, and genome scans reveal the genomic architecture of hybrid incompatibilities underlying speciation via character displacement in darters (Percidae: Etheostominae).</title>
        <authorList>
            <person name="Moran R.L."/>
            <person name="Catchen J.M."/>
            <person name="Fuller R.C."/>
        </authorList>
    </citation>
    <scope>NUCLEOTIDE SEQUENCE [LARGE SCALE GENOMIC DNA]</scope>
    <source>
        <strain evidence="3">EspeVRDwgs_2016</strain>
        <tissue evidence="3">Muscle</tissue>
    </source>
</reference>
<accession>A0A5J5DM37</accession>
<keyword evidence="4" id="KW-1185">Reference proteome</keyword>
<organism evidence="3 4">
    <name type="scientific">Etheostoma spectabile</name>
    <name type="common">orangethroat darter</name>
    <dbReference type="NCBI Taxonomy" id="54343"/>
    <lineage>
        <taxon>Eukaryota</taxon>
        <taxon>Metazoa</taxon>
        <taxon>Chordata</taxon>
        <taxon>Craniata</taxon>
        <taxon>Vertebrata</taxon>
        <taxon>Euteleostomi</taxon>
        <taxon>Actinopterygii</taxon>
        <taxon>Neopterygii</taxon>
        <taxon>Teleostei</taxon>
        <taxon>Neoteleostei</taxon>
        <taxon>Acanthomorphata</taxon>
        <taxon>Eupercaria</taxon>
        <taxon>Perciformes</taxon>
        <taxon>Percoidei</taxon>
        <taxon>Percidae</taxon>
        <taxon>Etheostomatinae</taxon>
        <taxon>Etheostoma</taxon>
    </lineage>
</organism>
<dbReference type="AlphaFoldDB" id="A0A5J5DM37"/>
<gene>
    <name evidence="3" type="ORF">FQN60_011580</name>
</gene>
<evidence type="ECO:0000256" key="2">
    <source>
        <dbReference type="SAM" id="SignalP"/>
    </source>
</evidence>
<evidence type="ECO:0000313" key="3">
    <source>
        <dbReference type="EMBL" id="KAA8594445.1"/>
    </source>
</evidence>
<sequence length="224" mass="23954">MFVHSDGGAFTGLFVLSASLLLVSGEEVWESRSGIQELRRALADLAGEGRTYLGRLAGEQTLLSVQKAFSQVLAVVAEAVSAALNVLFHNVSHVLQAAGVQGVPVPRVSPDGLIFVTQWLILALIGYWLISLVFGLVASALRRALWLLKVGVALLCFGLIVSDRSVDADTTAIRLAGLVCACVLLGVGTGRGSVAADRTAQLEQQLKTLERRLGDMERWSRTEE</sequence>
<dbReference type="EMBL" id="VOFY01000002">
    <property type="protein sequence ID" value="KAA8594445.1"/>
    <property type="molecule type" value="Genomic_DNA"/>
</dbReference>
<dbReference type="PANTHER" id="PTHR14550">
    <property type="entry name" value="TRANSMEMBRANE PROTEIN 109"/>
    <property type="match status" value="1"/>
</dbReference>
<dbReference type="PANTHER" id="PTHR14550:SF2">
    <property type="entry name" value="TRANSMEMBRANE PROTEIN 109"/>
    <property type="match status" value="1"/>
</dbReference>
<keyword evidence="1" id="KW-1133">Transmembrane helix</keyword>
<evidence type="ECO:0008006" key="5">
    <source>
        <dbReference type="Google" id="ProtNLM"/>
    </source>
</evidence>